<gene>
    <name evidence="2" type="primary">mut3C</name>
</gene>
<reference evidence="2" key="1">
    <citation type="journal article" date="1998" name="Can. J. Bot.">
        <title>Cyanobacterial mutants impaired in bicarbonate uptake isolated with the aid of an inactivation library.</title>
        <authorList>
            <person name="Ronen-Tarazi M."/>
            <person name="Bonfil D.J."/>
            <person name="Schatz D."/>
            <person name="Kaplan A."/>
        </authorList>
    </citation>
    <scope>NUCLEOTIDE SEQUENCE</scope>
    <source>
        <strain evidence="2">PCC 7942</strain>
    </source>
</reference>
<accession>O05159</accession>
<dbReference type="AlphaFoldDB" id="O05159"/>
<sequence length="131" mass="14638">MEGLPCLSLPEIGRSHWIFIILSQWQFFWQDSHQHPARATAIATQKNEPPNEDSLHLVRNEVELIRSDLVHRPNASGDFDQRLHVGGRSQVEGEESAAQATEDETAGELAPALFGEQFLGRIRSGHGAFSR</sequence>
<evidence type="ECO:0000313" key="2">
    <source>
        <dbReference type="EMBL" id="AAB50396.1"/>
    </source>
</evidence>
<feature type="region of interest" description="Disordered" evidence="1">
    <location>
        <begin position="88"/>
        <end position="107"/>
    </location>
</feature>
<proteinExistence type="predicted"/>
<organism evidence="2">
    <name type="scientific">Synechococcus elongatus (strain ATCC 33912 / PCC 7942 / FACHB-805)</name>
    <name type="common">Anacystis nidulans R2</name>
    <dbReference type="NCBI Taxonomy" id="1140"/>
    <lineage>
        <taxon>Bacteria</taxon>
        <taxon>Bacillati</taxon>
        <taxon>Cyanobacteriota</taxon>
        <taxon>Cyanophyceae</taxon>
        <taxon>Synechococcales</taxon>
        <taxon>Synechococcaceae</taxon>
        <taxon>Synechococcus</taxon>
    </lineage>
</organism>
<evidence type="ECO:0000256" key="1">
    <source>
        <dbReference type="SAM" id="MobiDB-lite"/>
    </source>
</evidence>
<name>O05159_SYNE7</name>
<dbReference type="EMBL" id="U62737">
    <property type="protein sequence ID" value="AAB50396.1"/>
    <property type="molecule type" value="Genomic_DNA"/>
</dbReference>
<protein>
    <submittedName>
        <fullName evidence="2">Uncharacterized protein mut3C</fullName>
    </submittedName>
</protein>